<keyword evidence="3" id="KW-1003">Cell membrane</keyword>
<gene>
    <name evidence="9" type="primary">mreD</name>
    <name evidence="9" type="ORF">IC614_02175</name>
</gene>
<evidence type="ECO:0000313" key="9">
    <source>
        <dbReference type="EMBL" id="QPQ55438.1"/>
    </source>
</evidence>
<evidence type="ECO:0000256" key="1">
    <source>
        <dbReference type="ARBA" id="ARBA00004651"/>
    </source>
</evidence>
<comment type="similarity">
    <text evidence="2">Belongs to the MreD family.</text>
</comment>
<comment type="subcellular location">
    <subcellularLocation>
        <location evidence="1">Cell membrane</location>
        <topology evidence="1">Multi-pass membrane protein</topology>
    </subcellularLocation>
</comment>
<evidence type="ECO:0000256" key="8">
    <source>
        <dbReference type="SAM" id="Phobius"/>
    </source>
</evidence>
<feature type="transmembrane region" description="Helical" evidence="8">
    <location>
        <begin position="20"/>
        <end position="53"/>
    </location>
</feature>
<sequence length="171" mass="19553">MSWIASSNRDVARRDARRRYVPLVSTIAAILFAILPIVVTTPIVPDFAFLVLIAWRLLRPEMWTAQMALPLGLLNDLVDGLPLGQSMALWTLTFLAFDILDARLNWRDYWMDWFFAALAILTYSLAGWAIGRLMGNMASFTVLLPQIVLSVFLYPVVARIILMLDRWRLAR</sequence>
<evidence type="ECO:0000256" key="7">
    <source>
        <dbReference type="ARBA" id="ARBA00023136"/>
    </source>
</evidence>
<evidence type="ECO:0000256" key="4">
    <source>
        <dbReference type="ARBA" id="ARBA00022692"/>
    </source>
</evidence>
<dbReference type="GO" id="GO:0005886">
    <property type="term" value="C:plasma membrane"/>
    <property type="evidence" value="ECO:0007669"/>
    <property type="project" value="UniProtKB-SubCell"/>
</dbReference>
<evidence type="ECO:0000256" key="2">
    <source>
        <dbReference type="ARBA" id="ARBA00007776"/>
    </source>
</evidence>
<evidence type="ECO:0000256" key="5">
    <source>
        <dbReference type="ARBA" id="ARBA00022960"/>
    </source>
</evidence>
<name>A0A7T2GKB1_9SPHN</name>
<keyword evidence="10" id="KW-1185">Reference proteome</keyword>
<keyword evidence="5" id="KW-0133">Cell shape</keyword>
<reference evidence="9 10" key="1">
    <citation type="submission" date="2020-11" db="EMBL/GenBank/DDBJ databases">
        <title>Genome seq and assembly of Sphingosinicella sp.</title>
        <authorList>
            <person name="Chhetri G."/>
        </authorList>
    </citation>
    <scope>NUCLEOTIDE SEQUENCE [LARGE SCALE GENOMIC DNA]</scope>
    <source>
        <strain evidence="9 10">UDD2</strain>
    </source>
</reference>
<dbReference type="RefSeq" id="WP_200972113.1">
    <property type="nucleotide sequence ID" value="NZ_CP065592.1"/>
</dbReference>
<proteinExistence type="inferred from homology"/>
<keyword evidence="4 8" id="KW-0812">Transmembrane</keyword>
<protein>
    <submittedName>
        <fullName evidence="9">Rod shape-determining protein MreD</fullName>
    </submittedName>
</protein>
<evidence type="ECO:0000256" key="3">
    <source>
        <dbReference type="ARBA" id="ARBA00022475"/>
    </source>
</evidence>
<dbReference type="InterPro" id="IPR007227">
    <property type="entry name" value="Cell_shape_determining_MreD"/>
</dbReference>
<dbReference type="GO" id="GO:0008360">
    <property type="term" value="P:regulation of cell shape"/>
    <property type="evidence" value="ECO:0007669"/>
    <property type="project" value="UniProtKB-KW"/>
</dbReference>
<organism evidence="9 10">
    <name type="scientific">Allosphingosinicella flava</name>
    <dbReference type="NCBI Taxonomy" id="2771430"/>
    <lineage>
        <taxon>Bacteria</taxon>
        <taxon>Pseudomonadati</taxon>
        <taxon>Pseudomonadota</taxon>
        <taxon>Alphaproteobacteria</taxon>
        <taxon>Sphingomonadales</taxon>
        <taxon>Sphingomonadaceae</taxon>
        <taxon>Allosphingosinicella</taxon>
    </lineage>
</organism>
<feature type="transmembrane region" description="Helical" evidence="8">
    <location>
        <begin position="143"/>
        <end position="162"/>
    </location>
</feature>
<dbReference type="Proteomes" id="UP000594873">
    <property type="component" value="Chromosome"/>
</dbReference>
<feature type="transmembrane region" description="Helical" evidence="8">
    <location>
        <begin position="113"/>
        <end position="131"/>
    </location>
</feature>
<accession>A0A7T2GKB1</accession>
<keyword evidence="7 8" id="KW-0472">Membrane</keyword>
<evidence type="ECO:0000256" key="6">
    <source>
        <dbReference type="ARBA" id="ARBA00022989"/>
    </source>
</evidence>
<dbReference type="EMBL" id="CP065592">
    <property type="protein sequence ID" value="QPQ55438.1"/>
    <property type="molecule type" value="Genomic_DNA"/>
</dbReference>
<dbReference type="KEGG" id="sflv:IC614_02175"/>
<feature type="transmembrane region" description="Helical" evidence="8">
    <location>
        <begin position="83"/>
        <end position="101"/>
    </location>
</feature>
<dbReference type="Pfam" id="PF04093">
    <property type="entry name" value="MreD"/>
    <property type="match status" value="1"/>
</dbReference>
<keyword evidence="6 8" id="KW-1133">Transmembrane helix</keyword>
<dbReference type="AlphaFoldDB" id="A0A7T2GKB1"/>
<evidence type="ECO:0000313" key="10">
    <source>
        <dbReference type="Proteomes" id="UP000594873"/>
    </source>
</evidence>